<name>A0A354YWU0_9FIRM</name>
<gene>
    <name evidence="2" type="ORF">DDZ44_04500</name>
</gene>
<accession>A0A354YWU0</accession>
<dbReference type="Gene3D" id="3.20.20.70">
    <property type="entry name" value="Aldolase class I"/>
    <property type="match status" value="1"/>
</dbReference>
<comment type="caution">
    <text evidence="2">The sequence shown here is derived from an EMBL/GenBank/DDBJ whole genome shotgun (WGS) entry which is preliminary data.</text>
</comment>
<dbReference type="Pfam" id="PF00701">
    <property type="entry name" value="DHDPS"/>
    <property type="match status" value="1"/>
</dbReference>
<dbReference type="AlphaFoldDB" id="A0A354YWU0"/>
<dbReference type="InterPro" id="IPR002220">
    <property type="entry name" value="DapA-like"/>
</dbReference>
<dbReference type="EC" id="4.3.3.7" evidence="2"/>
<evidence type="ECO:0000313" key="2">
    <source>
        <dbReference type="EMBL" id="HBK53181.1"/>
    </source>
</evidence>
<dbReference type="GO" id="GO:0008840">
    <property type="term" value="F:4-hydroxy-tetrahydrodipicolinate synthase activity"/>
    <property type="evidence" value="ECO:0007669"/>
    <property type="project" value="UniProtKB-EC"/>
</dbReference>
<feature type="non-terminal residue" evidence="2">
    <location>
        <position position="1"/>
    </location>
</feature>
<dbReference type="InterPro" id="IPR013785">
    <property type="entry name" value="Aldolase_TIM"/>
</dbReference>
<reference evidence="2 3" key="1">
    <citation type="journal article" date="2018" name="Nat. Biotechnol.">
        <title>A standardized bacterial taxonomy based on genome phylogeny substantially revises the tree of life.</title>
        <authorList>
            <person name="Parks D.H."/>
            <person name="Chuvochina M."/>
            <person name="Waite D.W."/>
            <person name="Rinke C."/>
            <person name="Skarshewski A."/>
            <person name="Chaumeil P.A."/>
            <person name="Hugenholtz P."/>
        </authorList>
    </citation>
    <scope>NUCLEOTIDE SEQUENCE [LARGE SCALE GENOMIC DNA]</scope>
    <source>
        <strain evidence="2">UBA10948</strain>
    </source>
</reference>
<feature type="non-terminal residue" evidence="2">
    <location>
        <position position="46"/>
    </location>
</feature>
<sequence>NIVAIKEASGNMDQVSLLKNLVGDDILIYSGDDSLTLPMLALGAHG</sequence>
<evidence type="ECO:0000256" key="1">
    <source>
        <dbReference type="ARBA" id="ARBA00023239"/>
    </source>
</evidence>
<dbReference type="SUPFAM" id="SSF51569">
    <property type="entry name" value="Aldolase"/>
    <property type="match status" value="1"/>
</dbReference>
<keyword evidence="1 2" id="KW-0456">Lyase</keyword>
<proteinExistence type="predicted"/>
<organism evidence="2 3">
    <name type="scientific">Syntrophomonas wolfei</name>
    <dbReference type="NCBI Taxonomy" id="863"/>
    <lineage>
        <taxon>Bacteria</taxon>
        <taxon>Bacillati</taxon>
        <taxon>Bacillota</taxon>
        <taxon>Clostridia</taxon>
        <taxon>Eubacteriales</taxon>
        <taxon>Syntrophomonadaceae</taxon>
        <taxon>Syntrophomonas</taxon>
    </lineage>
</organism>
<evidence type="ECO:0000313" key="3">
    <source>
        <dbReference type="Proteomes" id="UP000263273"/>
    </source>
</evidence>
<protein>
    <submittedName>
        <fullName evidence="2">4-hydroxy-tetrahydrodipicolinate synthase</fullName>
        <ecNumber evidence="2">4.3.3.7</ecNumber>
    </submittedName>
</protein>
<dbReference type="Proteomes" id="UP000263273">
    <property type="component" value="Unassembled WGS sequence"/>
</dbReference>
<dbReference type="EMBL" id="DNZF01000097">
    <property type="protein sequence ID" value="HBK53181.1"/>
    <property type="molecule type" value="Genomic_DNA"/>
</dbReference>